<dbReference type="AlphaFoldDB" id="A0A4D6WLA5"/>
<gene>
    <name evidence="3" type="primary">orf387</name>
</gene>
<accession>A0A4D6WLA5</accession>
<feature type="domain" description="Reverse transcriptase N-terminal" evidence="2">
    <location>
        <begin position="5"/>
        <end position="59"/>
    </location>
</feature>
<dbReference type="EMBL" id="MK814615">
    <property type="protein sequence ID" value="QCI04744.1"/>
    <property type="molecule type" value="Genomic_DNA"/>
</dbReference>
<proteinExistence type="predicted"/>
<name>A0A4D6WLA5_9FLOR</name>
<sequence length="387" mass="47679">MKKSWISLPWQNIYLRILVIQRKICQSTKQYNKNNLYKLQKYLLNCNEAKILSVHKITEALSKYCNHYLYNKKIRINDKQKYLLLQLLLGDKIESSINIHVLLEQIKQYLVYLCIQPEWRAKLDFKYQHKVNLYRNSSKDRDDFISSLFVYHSSFYNRIVIEKKCDCICFFYNKYLTTNYVITKLQSFNYINKSIVYWLNNNYIVQYINSFQSCTYRYISKISYKHYNVLYILQYLLCHVLWLGSNWYTFYKTKLHEQNINYLQYNIYYKCFDDESIHLKNIYKIVKSVMYKCNIFNQTMPNTALKIININQKIIYHIKVYSQDNVLDISRILISKIYKMMNIIIYYWLRKKYTRSLYNILLYINNVYLNFYFYHFKYKVFYNSILE</sequence>
<feature type="transmembrane region" description="Helical" evidence="1">
    <location>
        <begin position="227"/>
        <end position="245"/>
    </location>
</feature>
<evidence type="ECO:0000259" key="2">
    <source>
        <dbReference type="Pfam" id="PF13655"/>
    </source>
</evidence>
<reference evidence="3" key="1">
    <citation type="journal article" date="2019" name="Mol. Phylogenet. Evol.">
        <title>Morphological evolution and classification of the red algal order Ceramiales inferred using plastid phylogenomics.</title>
        <authorList>
            <person name="Diaz-Tapia P."/>
            <person name="Pasella M.M."/>
            <person name="Verbruggen H."/>
            <person name="Maggs C.A."/>
        </authorList>
    </citation>
    <scope>NUCLEOTIDE SEQUENCE</scope>
    <source>
        <strain evidence="3">PD2926</strain>
    </source>
</reference>
<evidence type="ECO:0000313" key="3">
    <source>
        <dbReference type="EMBL" id="QCI04744.1"/>
    </source>
</evidence>
<keyword evidence="1" id="KW-1133">Transmembrane helix</keyword>
<dbReference type="Pfam" id="PF13655">
    <property type="entry name" value="RVT_N"/>
    <property type="match status" value="1"/>
</dbReference>
<dbReference type="InterPro" id="IPR025960">
    <property type="entry name" value="RVT_N"/>
</dbReference>
<protein>
    <recommendedName>
        <fullName evidence="2">Reverse transcriptase N-terminal domain-containing protein</fullName>
    </recommendedName>
</protein>
<feature type="transmembrane region" description="Helical" evidence="1">
    <location>
        <begin position="356"/>
        <end position="374"/>
    </location>
</feature>
<organism evidence="3">
    <name type="scientific">Bornetia secundiflora</name>
    <dbReference type="NCBI Taxonomy" id="2575637"/>
    <lineage>
        <taxon>Eukaryota</taxon>
        <taxon>Rhodophyta</taxon>
        <taxon>Florideophyceae</taxon>
        <taxon>Rhodymeniophycidae</taxon>
        <taxon>Ceramiales</taxon>
        <taxon>Wrangeliaceae</taxon>
        <taxon>Bornetia</taxon>
    </lineage>
</organism>
<reference evidence="3" key="2">
    <citation type="submission" date="2019-04" db="EMBL/GenBank/DDBJ databases">
        <authorList>
            <person name="Pasella M."/>
        </authorList>
    </citation>
    <scope>NUCLEOTIDE SEQUENCE</scope>
    <source>
        <strain evidence="3">PD2926</strain>
    </source>
</reference>
<evidence type="ECO:0000256" key="1">
    <source>
        <dbReference type="SAM" id="Phobius"/>
    </source>
</evidence>
<geneLocation type="plastid" evidence="3"/>
<keyword evidence="1" id="KW-0472">Membrane</keyword>
<keyword evidence="3" id="KW-0934">Plastid</keyword>
<keyword evidence="1" id="KW-0812">Transmembrane</keyword>